<evidence type="ECO:0000313" key="3">
    <source>
        <dbReference type="Proteomes" id="UP001143548"/>
    </source>
</evidence>
<feature type="domain" description="NADH:flavin oxidoreductase/NADH oxidase N-terminal" evidence="1">
    <location>
        <begin position="1"/>
        <end position="313"/>
    </location>
</feature>
<organism evidence="2 3">
    <name type="scientific">Aspergillus brasiliensis</name>
    <dbReference type="NCBI Taxonomy" id="319629"/>
    <lineage>
        <taxon>Eukaryota</taxon>
        <taxon>Fungi</taxon>
        <taxon>Dikarya</taxon>
        <taxon>Ascomycota</taxon>
        <taxon>Pezizomycotina</taxon>
        <taxon>Eurotiomycetes</taxon>
        <taxon>Eurotiomycetidae</taxon>
        <taxon>Eurotiales</taxon>
        <taxon>Aspergillaceae</taxon>
        <taxon>Aspergillus</taxon>
        <taxon>Aspergillus subgen. Circumdati</taxon>
    </lineage>
</organism>
<evidence type="ECO:0000259" key="1">
    <source>
        <dbReference type="Pfam" id="PF00724"/>
    </source>
</evidence>
<sequence length="345" mass="38316">MTRFRSDDNAVPLPIVKEYYRQRASIPGTLLITEATAISAPAKGWFSNVPGIWSEDQIQTWREIVDAVHAEGSYIWLQLWATGRSTEVDCPPAGAYDLTSSSAVPAGPDAPTPRALSEAEIAVYIDEHVEAAENAMQAGFDGVEIHGANGYLIDQFFQASCNQRDDIWGGSIPNRARFGLEIARRVVDTIGADRVGVKLSPWSTFQGMGTMVDLVQQFEYIIGHLREMDLAYLHLANSRWADDIAHPDSDNKTFVRMWGESKPVLLAGGYDAASALRVVEKTYASQDNVALAFGRLYISNPDLPFRLQRGLSLQTYDRDTFYTSLTDKGYTDYAFSEEFLASRHP</sequence>
<dbReference type="InterPro" id="IPR045247">
    <property type="entry name" value="Oye-like"/>
</dbReference>
<dbReference type="CDD" id="cd02933">
    <property type="entry name" value="OYE_like_FMN"/>
    <property type="match status" value="1"/>
</dbReference>
<reference evidence="2" key="1">
    <citation type="submission" date="2022-07" db="EMBL/GenBank/DDBJ databases">
        <title>Taxonomy of Aspergillus series Nigri: significant species reduction supported by multi-species coalescent approaches.</title>
        <authorList>
            <person name="Bian C."/>
            <person name="Kusuya Y."/>
            <person name="Sklenar F."/>
            <person name="D'hooge E."/>
            <person name="Yaguchi T."/>
            <person name="Takahashi H."/>
            <person name="Hubka V."/>
        </authorList>
    </citation>
    <scope>NUCLEOTIDE SEQUENCE</scope>
    <source>
        <strain evidence="2">CBS 733.88</strain>
    </source>
</reference>
<proteinExistence type="predicted"/>
<dbReference type="GO" id="GO:0003959">
    <property type="term" value="F:NADPH dehydrogenase activity"/>
    <property type="evidence" value="ECO:0007669"/>
    <property type="project" value="TreeGrafter"/>
</dbReference>
<dbReference type="Gene3D" id="3.20.20.70">
    <property type="entry name" value="Aldolase class I"/>
    <property type="match status" value="1"/>
</dbReference>
<dbReference type="InterPro" id="IPR013785">
    <property type="entry name" value="Aldolase_TIM"/>
</dbReference>
<dbReference type="PANTHER" id="PTHR22893:SF91">
    <property type="entry name" value="NADPH DEHYDROGENASE 2-RELATED"/>
    <property type="match status" value="1"/>
</dbReference>
<comment type="caution">
    <text evidence="2">The sequence shown here is derived from an EMBL/GenBank/DDBJ whole genome shotgun (WGS) entry which is preliminary data.</text>
</comment>
<dbReference type="InterPro" id="IPR001155">
    <property type="entry name" value="OxRdtase_FMN_N"/>
</dbReference>
<dbReference type="SUPFAM" id="SSF51395">
    <property type="entry name" value="FMN-linked oxidoreductases"/>
    <property type="match status" value="1"/>
</dbReference>
<accession>A0A9W5Z3E2</accession>
<protein>
    <recommendedName>
        <fullName evidence="1">NADH:flavin oxidoreductase/NADH oxidase N-terminal domain-containing protein</fullName>
    </recommendedName>
</protein>
<gene>
    <name evidence="2" type="ORF">AbraCBS73388_004864</name>
</gene>
<evidence type="ECO:0000313" key="2">
    <source>
        <dbReference type="EMBL" id="GKZ27549.1"/>
    </source>
</evidence>
<name>A0A9W5Z3E2_9EURO</name>
<dbReference type="EMBL" id="BROQ01000229">
    <property type="protein sequence ID" value="GKZ27549.1"/>
    <property type="molecule type" value="Genomic_DNA"/>
</dbReference>
<dbReference type="Pfam" id="PF00724">
    <property type="entry name" value="Oxidored_FMN"/>
    <property type="match status" value="1"/>
</dbReference>
<dbReference type="Proteomes" id="UP001143548">
    <property type="component" value="Unassembled WGS sequence"/>
</dbReference>
<dbReference type="AlphaFoldDB" id="A0A9W5Z3E2"/>
<dbReference type="PANTHER" id="PTHR22893">
    <property type="entry name" value="NADH OXIDOREDUCTASE-RELATED"/>
    <property type="match status" value="1"/>
</dbReference>
<dbReference type="GO" id="GO:0010181">
    <property type="term" value="F:FMN binding"/>
    <property type="evidence" value="ECO:0007669"/>
    <property type="project" value="InterPro"/>
</dbReference>